<reference evidence="7" key="1">
    <citation type="submission" date="2025-08" db="UniProtKB">
        <authorList>
            <consortium name="Ensembl"/>
        </authorList>
    </citation>
    <scope>IDENTIFICATION</scope>
</reference>
<dbReference type="OMA" id="CFKHLRC"/>
<evidence type="ECO:0000313" key="7">
    <source>
        <dbReference type="Ensembl" id="ENSOABP00000022295.1"/>
    </source>
</evidence>
<evidence type="ECO:0000256" key="5">
    <source>
        <dbReference type="SAM" id="Phobius"/>
    </source>
</evidence>
<name>A0A668T5L1_OREAU</name>
<evidence type="ECO:0000313" key="8">
    <source>
        <dbReference type="Proteomes" id="UP000472276"/>
    </source>
</evidence>
<sequence>MLLSWITVKQSLKDVGFQAVDVFTTGKRDGSRRTILLLLICSVSSLLLSSLLLLYLLFALDYELAVAGGIAACFGTLLTVALFLSKRVRCLGTLFVISIFMKKSRNLLLTAGTSLVVLKNIRNTLENLSLLVRSMICNLKAKKASIIAPFTNYVQMLKWIGDMLKGVTNLGVVRFDSELNVSPRLESEEFRQRLAGAEQKLNESVKYAQALMNTVSSVTDRMFPAISFLLLMMFIALHIKKYCRDMKYKNRFISSKFVHFDEKQKAEGKTHVLPLTAEEEQLYTFIPSARPTTREGKAMVKFGIPVVSHFVAWVIFITVDALLYCFVDIVTTRLSELEPFHVPLLMSIKTHLFIIAGDYFSYSVTLFEKQCLPKPKLLLYSSVIPLTAILLTLLVMALMATKVSQLRLMVCEQFFPTAAEERVEYLHGKILRKRFKMRKEKNNCSLRPLLFFFLFFFPVLSGTVALRIIV</sequence>
<feature type="transmembrane region" description="Helical" evidence="5">
    <location>
        <begin position="64"/>
        <end position="85"/>
    </location>
</feature>
<feature type="transmembrane region" description="Helical" evidence="5">
    <location>
        <begin position="344"/>
        <end position="365"/>
    </location>
</feature>
<protein>
    <recommendedName>
        <fullName evidence="6">Dendritic cell-specific transmembrane protein-like domain-containing protein</fullName>
    </recommendedName>
</protein>
<gene>
    <name evidence="7" type="primary">DCSTAMP</name>
</gene>
<evidence type="ECO:0000259" key="6">
    <source>
        <dbReference type="Pfam" id="PF07782"/>
    </source>
</evidence>
<keyword evidence="3 5" id="KW-1133">Transmembrane helix</keyword>
<keyword evidence="8" id="KW-1185">Reference proteome</keyword>
<dbReference type="Proteomes" id="UP000472276">
    <property type="component" value="Unassembled WGS sequence"/>
</dbReference>
<feature type="transmembrane region" description="Helical" evidence="5">
    <location>
        <begin position="222"/>
        <end position="239"/>
    </location>
</feature>
<evidence type="ECO:0000256" key="2">
    <source>
        <dbReference type="ARBA" id="ARBA00022692"/>
    </source>
</evidence>
<feature type="transmembrane region" description="Helical" evidence="5">
    <location>
        <begin position="377"/>
        <end position="400"/>
    </location>
</feature>
<feature type="transmembrane region" description="Helical" evidence="5">
    <location>
        <begin position="35"/>
        <end position="58"/>
    </location>
</feature>
<dbReference type="Pfam" id="PF07782">
    <property type="entry name" value="DC_STAMP"/>
    <property type="match status" value="1"/>
</dbReference>
<dbReference type="GO" id="GO:0016020">
    <property type="term" value="C:membrane"/>
    <property type="evidence" value="ECO:0007669"/>
    <property type="project" value="UniProtKB-SubCell"/>
</dbReference>
<dbReference type="AlphaFoldDB" id="A0A668T5L1"/>
<dbReference type="InterPro" id="IPR051856">
    <property type="entry name" value="CSR-E3_Ligase_Protein"/>
</dbReference>
<reference evidence="7" key="2">
    <citation type="submission" date="2025-09" db="UniProtKB">
        <authorList>
            <consortium name="Ensembl"/>
        </authorList>
    </citation>
    <scope>IDENTIFICATION</scope>
</reference>
<keyword evidence="4 5" id="KW-0472">Membrane</keyword>
<evidence type="ECO:0000256" key="1">
    <source>
        <dbReference type="ARBA" id="ARBA00004141"/>
    </source>
</evidence>
<dbReference type="InterPro" id="IPR012858">
    <property type="entry name" value="DC_STAMP-like"/>
</dbReference>
<dbReference type="Ensembl" id="ENSOABT00000022948.2">
    <property type="protein sequence ID" value="ENSOABP00000022295.1"/>
    <property type="gene ID" value="ENSOABG00000010781.2"/>
</dbReference>
<keyword evidence="2 5" id="KW-0812">Transmembrane</keyword>
<feature type="transmembrane region" description="Helical" evidence="5">
    <location>
        <begin position="449"/>
        <end position="469"/>
    </location>
</feature>
<organism evidence="7 8">
    <name type="scientific">Oreochromis aureus</name>
    <name type="common">Israeli tilapia</name>
    <name type="synonym">Chromis aureus</name>
    <dbReference type="NCBI Taxonomy" id="47969"/>
    <lineage>
        <taxon>Eukaryota</taxon>
        <taxon>Metazoa</taxon>
        <taxon>Chordata</taxon>
        <taxon>Craniata</taxon>
        <taxon>Vertebrata</taxon>
        <taxon>Euteleostomi</taxon>
        <taxon>Actinopterygii</taxon>
        <taxon>Neopterygii</taxon>
        <taxon>Teleostei</taxon>
        <taxon>Neoteleostei</taxon>
        <taxon>Acanthomorphata</taxon>
        <taxon>Ovalentaria</taxon>
        <taxon>Cichlomorphae</taxon>
        <taxon>Cichliformes</taxon>
        <taxon>Cichlidae</taxon>
        <taxon>African cichlids</taxon>
        <taxon>Pseudocrenilabrinae</taxon>
        <taxon>Oreochromini</taxon>
        <taxon>Oreochromis</taxon>
    </lineage>
</organism>
<dbReference type="PANTHER" id="PTHR21041:SF2">
    <property type="entry name" value="DENDRITIC CELL-SPECIFIC TRANSMEMBRANE PROTEIN"/>
    <property type="match status" value="1"/>
</dbReference>
<proteinExistence type="predicted"/>
<evidence type="ECO:0000256" key="4">
    <source>
        <dbReference type="ARBA" id="ARBA00023136"/>
    </source>
</evidence>
<evidence type="ECO:0000256" key="3">
    <source>
        <dbReference type="ARBA" id="ARBA00022989"/>
    </source>
</evidence>
<accession>A0A668T5L1</accession>
<feature type="domain" description="Dendritic cell-specific transmembrane protein-like" evidence="6">
    <location>
        <begin position="248"/>
        <end position="427"/>
    </location>
</feature>
<dbReference type="PANTHER" id="PTHR21041">
    <property type="entry name" value="DENDRITIC CELL-SPECIFIC TRANSMEMBRANE PROTEIN"/>
    <property type="match status" value="1"/>
</dbReference>
<comment type="subcellular location">
    <subcellularLocation>
        <location evidence="1">Membrane</location>
        <topology evidence="1">Multi-pass membrane protein</topology>
    </subcellularLocation>
</comment>
<feature type="transmembrane region" description="Helical" evidence="5">
    <location>
        <begin position="302"/>
        <end position="324"/>
    </location>
</feature>